<accession>A0A2N4U6G4</accession>
<name>A0A2N4U6G4_9BURK</name>
<dbReference type="PANTHER" id="PTHR11941">
    <property type="entry name" value="ENOYL-COA HYDRATASE-RELATED"/>
    <property type="match status" value="1"/>
</dbReference>
<dbReference type="Gene3D" id="3.90.226.10">
    <property type="entry name" value="2-enoyl-CoA Hydratase, Chain A, domain 1"/>
    <property type="match status" value="1"/>
</dbReference>
<dbReference type="InterPro" id="IPR001753">
    <property type="entry name" value="Enoyl-CoA_hydra/iso"/>
</dbReference>
<reference evidence="1 2" key="1">
    <citation type="submission" date="2017-10" db="EMBL/GenBank/DDBJ databases">
        <title>Two draft genome sequences of Pusillimonas sp. strains isolated from a nitrate- and radionuclide-contaminated groundwater in Russia.</title>
        <authorList>
            <person name="Grouzdev D.S."/>
            <person name="Tourova T.P."/>
            <person name="Goeva M.A."/>
            <person name="Babich T.L."/>
            <person name="Sokolova D.S."/>
            <person name="Abdullin R."/>
            <person name="Poltaraus A.B."/>
            <person name="Toshchakov S.V."/>
            <person name="Nazina T.N."/>
        </authorList>
    </citation>
    <scope>NUCLEOTIDE SEQUENCE [LARGE SCALE GENOMIC DNA]</scope>
    <source>
        <strain evidence="1 2">JR1/69-3-13</strain>
    </source>
</reference>
<dbReference type="Pfam" id="PF00378">
    <property type="entry name" value="ECH_1"/>
    <property type="match status" value="1"/>
</dbReference>
<protein>
    <submittedName>
        <fullName evidence="1">Enoyl-CoA hydratase</fullName>
    </submittedName>
</protein>
<sequence>MSEPLMIERKQGRWTFTLDRPEKRNALSQEIVEALIEGVEAAHRESVPLLVFCGAGKNLSAGFDFTGYEEQSEGDLVLRMVRIETLLQLVSSSPALTVGLARGKNFGAGVDLFAACKLRYCTPDASFRMPGLKFGLVLGTRRFRNIVGPDTAMAILGTARSFGADEALLNRFVTSVVAEDAWAGLLMDAESAAIALDPETRSALYTALNVNDANADMAALVRSASRPGFKQRIQHYLAG</sequence>
<comment type="caution">
    <text evidence="1">The sequence shown here is derived from an EMBL/GenBank/DDBJ whole genome shotgun (WGS) entry which is preliminary data.</text>
</comment>
<gene>
    <name evidence="1" type="ORF">CR159_06155</name>
</gene>
<dbReference type="GO" id="GO:0003824">
    <property type="term" value="F:catalytic activity"/>
    <property type="evidence" value="ECO:0007669"/>
    <property type="project" value="UniProtKB-ARBA"/>
</dbReference>
<dbReference type="SUPFAM" id="SSF52096">
    <property type="entry name" value="ClpP/crotonase"/>
    <property type="match status" value="1"/>
</dbReference>
<dbReference type="AlphaFoldDB" id="A0A2N4U6G4"/>
<dbReference type="OrthoDB" id="8640486at2"/>
<evidence type="ECO:0000313" key="1">
    <source>
        <dbReference type="EMBL" id="PLC50593.1"/>
    </source>
</evidence>
<keyword evidence="2" id="KW-1185">Reference proteome</keyword>
<proteinExistence type="predicted"/>
<organism evidence="1 2">
    <name type="scientific">Pollutimonas subterranea</name>
    <dbReference type="NCBI Taxonomy" id="2045210"/>
    <lineage>
        <taxon>Bacteria</taxon>
        <taxon>Pseudomonadati</taxon>
        <taxon>Pseudomonadota</taxon>
        <taxon>Betaproteobacteria</taxon>
        <taxon>Burkholderiales</taxon>
        <taxon>Alcaligenaceae</taxon>
        <taxon>Pollutimonas</taxon>
    </lineage>
</organism>
<dbReference type="Proteomes" id="UP000234190">
    <property type="component" value="Unassembled WGS sequence"/>
</dbReference>
<dbReference type="GO" id="GO:0006635">
    <property type="term" value="P:fatty acid beta-oxidation"/>
    <property type="evidence" value="ECO:0007669"/>
    <property type="project" value="TreeGrafter"/>
</dbReference>
<dbReference type="InterPro" id="IPR029045">
    <property type="entry name" value="ClpP/crotonase-like_dom_sf"/>
</dbReference>
<dbReference type="CDD" id="cd06558">
    <property type="entry name" value="crotonase-like"/>
    <property type="match status" value="1"/>
</dbReference>
<dbReference type="RefSeq" id="WP_102073138.1">
    <property type="nucleotide sequence ID" value="NZ_PDNW01000004.1"/>
</dbReference>
<dbReference type="EMBL" id="PDNW01000004">
    <property type="protein sequence ID" value="PLC50593.1"/>
    <property type="molecule type" value="Genomic_DNA"/>
</dbReference>
<dbReference type="PANTHER" id="PTHR11941:SF54">
    <property type="entry name" value="ENOYL-COA HYDRATASE, MITOCHONDRIAL"/>
    <property type="match status" value="1"/>
</dbReference>
<evidence type="ECO:0000313" key="2">
    <source>
        <dbReference type="Proteomes" id="UP000234190"/>
    </source>
</evidence>